<keyword evidence="2" id="KW-0067">ATP-binding</keyword>
<keyword evidence="5" id="KW-0808">Transferase</keyword>
<evidence type="ECO:0000259" key="4">
    <source>
        <dbReference type="PROSITE" id="PS50011"/>
    </source>
</evidence>
<dbReference type="InterPro" id="IPR011009">
    <property type="entry name" value="Kinase-like_dom_sf"/>
</dbReference>
<dbReference type="InterPro" id="IPR008271">
    <property type="entry name" value="Ser/Thr_kinase_AS"/>
</dbReference>
<evidence type="ECO:0000256" key="3">
    <source>
        <dbReference type="SAM" id="MobiDB-lite"/>
    </source>
</evidence>
<dbReference type="Gene3D" id="3.30.200.20">
    <property type="entry name" value="Phosphorylase Kinase, domain 1"/>
    <property type="match status" value="1"/>
</dbReference>
<evidence type="ECO:0000313" key="6">
    <source>
        <dbReference type="Proteomes" id="UP000053105"/>
    </source>
</evidence>
<dbReference type="AlphaFoldDB" id="A0A0M8ZU36"/>
<dbReference type="SMART" id="SM00220">
    <property type="entry name" value="S_TKc"/>
    <property type="match status" value="1"/>
</dbReference>
<proteinExistence type="predicted"/>
<dbReference type="Proteomes" id="UP000053105">
    <property type="component" value="Unassembled WGS sequence"/>
</dbReference>
<gene>
    <name evidence="5" type="ORF">WN51_05198</name>
</gene>
<dbReference type="GO" id="GO:0005737">
    <property type="term" value="C:cytoplasm"/>
    <property type="evidence" value="ECO:0007669"/>
    <property type="project" value="TreeGrafter"/>
</dbReference>
<dbReference type="SUPFAM" id="SSF56112">
    <property type="entry name" value="Protein kinase-like (PK-like)"/>
    <property type="match status" value="1"/>
</dbReference>
<keyword evidence="5" id="KW-0418">Kinase</keyword>
<dbReference type="PROSITE" id="PS50011">
    <property type="entry name" value="PROTEIN_KINASE_DOM"/>
    <property type="match status" value="1"/>
</dbReference>
<evidence type="ECO:0000256" key="1">
    <source>
        <dbReference type="ARBA" id="ARBA00022741"/>
    </source>
</evidence>
<sequence>MIPGKKGSANPLAKVYREIALLKKLDHPNVVKLVEVLDDPDEDNLYLVFELVQKGEILQVPTDKPLDEETARKNFRDIVMGVEYLSRIVGKIQENKLVDTTLFQSNSIETRLGFTILSFVYFYVIHHPPYPPSPYTVFIITVHYQRIVHRDLKPSNLLVDSDGRIKIADLGVSTELRACGELLSGPTGTPAFAAPETTMPGVHYSGTNPFLPKESEKTSEATSPERKTTKNPMWERFSKTGRSKSAPGFYNWQTNRRQLSINSPLSPVMEAPNQETEVEERHEKSLN</sequence>
<dbReference type="PANTHER" id="PTHR24346">
    <property type="entry name" value="MAP/MICROTUBULE AFFINITY-REGULATING KINASE"/>
    <property type="match status" value="1"/>
</dbReference>
<feature type="region of interest" description="Disordered" evidence="3">
    <location>
        <begin position="207"/>
        <end position="287"/>
    </location>
</feature>
<dbReference type="GO" id="GO:0004683">
    <property type="term" value="F:calcium/calmodulin-dependent protein kinase activity"/>
    <property type="evidence" value="ECO:0007669"/>
    <property type="project" value="TreeGrafter"/>
</dbReference>
<evidence type="ECO:0000313" key="5">
    <source>
        <dbReference type="EMBL" id="KOX69643.1"/>
    </source>
</evidence>
<dbReference type="InterPro" id="IPR000719">
    <property type="entry name" value="Prot_kinase_dom"/>
</dbReference>
<feature type="domain" description="Protein kinase" evidence="4">
    <location>
        <begin position="1"/>
        <end position="287"/>
    </location>
</feature>
<dbReference type="PROSITE" id="PS00108">
    <property type="entry name" value="PROTEIN_KINASE_ST"/>
    <property type="match status" value="1"/>
</dbReference>
<organism evidence="5 6">
    <name type="scientific">Melipona quadrifasciata</name>
    <dbReference type="NCBI Taxonomy" id="166423"/>
    <lineage>
        <taxon>Eukaryota</taxon>
        <taxon>Metazoa</taxon>
        <taxon>Ecdysozoa</taxon>
        <taxon>Arthropoda</taxon>
        <taxon>Hexapoda</taxon>
        <taxon>Insecta</taxon>
        <taxon>Pterygota</taxon>
        <taxon>Neoptera</taxon>
        <taxon>Endopterygota</taxon>
        <taxon>Hymenoptera</taxon>
        <taxon>Apocrita</taxon>
        <taxon>Aculeata</taxon>
        <taxon>Apoidea</taxon>
        <taxon>Anthophila</taxon>
        <taxon>Apidae</taxon>
        <taxon>Melipona</taxon>
    </lineage>
</organism>
<keyword evidence="6" id="KW-1185">Reference proteome</keyword>
<feature type="compositionally biased region" description="Basic and acidic residues" evidence="3">
    <location>
        <begin position="213"/>
        <end position="228"/>
    </location>
</feature>
<evidence type="ECO:0000256" key="2">
    <source>
        <dbReference type="ARBA" id="ARBA00022840"/>
    </source>
</evidence>
<dbReference type="Gene3D" id="1.10.510.10">
    <property type="entry name" value="Transferase(Phosphotransferase) domain 1"/>
    <property type="match status" value="1"/>
</dbReference>
<dbReference type="GO" id="GO:0005516">
    <property type="term" value="F:calmodulin binding"/>
    <property type="evidence" value="ECO:0007669"/>
    <property type="project" value="TreeGrafter"/>
</dbReference>
<dbReference type="GO" id="GO:0035556">
    <property type="term" value="P:intracellular signal transduction"/>
    <property type="evidence" value="ECO:0007669"/>
    <property type="project" value="TreeGrafter"/>
</dbReference>
<dbReference type="STRING" id="166423.A0A0M8ZU36"/>
<dbReference type="Pfam" id="PF00069">
    <property type="entry name" value="Pkinase"/>
    <property type="match status" value="2"/>
</dbReference>
<dbReference type="GO" id="GO:0005524">
    <property type="term" value="F:ATP binding"/>
    <property type="evidence" value="ECO:0007669"/>
    <property type="project" value="UniProtKB-KW"/>
</dbReference>
<name>A0A0M8ZU36_9HYME</name>
<dbReference type="EMBL" id="KQ435885">
    <property type="protein sequence ID" value="KOX69643.1"/>
    <property type="molecule type" value="Genomic_DNA"/>
</dbReference>
<feature type="compositionally biased region" description="Polar residues" evidence="3">
    <location>
        <begin position="251"/>
        <end position="265"/>
    </location>
</feature>
<protein>
    <submittedName>
        <fullName evidence="5">Calcium/calmodulin-dependent protein kinase kinase 2</fullName>
    </submittedName>
</protein>
<accession>A0A0M8ZU36</accession>
<dbReference type="OrthoDB" id="68483at2759"/>
<keyword evidence="1" id="KW-0547">Nucleotide-binding</keyword>
<dbReference type="PANTHER" id="PTHR24346:SF77">
    <property type="entry name" value="SERINE THREONINE PROTEIN KINASE"/>
    <property type="match status" value="1"/>
</dbReference>
<reference evidence="5 6" key="1">
    <citation type="submission" date="2015-07" db="EMBL/GenBank/DDBJ databases">
        <title>The genome of Melipona quadrifasciata.</title>
        <authorList>
            <person name="Pan H."/>
            <person name="Kapheim K."/>
        </authorList>
    </citation>
    <scope>NUCLEOTIDE SEQUENCE [LARGE SCALE GENOMIC DNA]</scope>
    <source>
        <strain evidence="5">0111107301</strain>
        <tissue evidence="5">Whole body</tissue>
    </source>
</reference>